<dbReference type="InterPro" id="IPR009057">
    <property type="entry name" value="Homeodomain-like_sf"/>
</dbReference>
<dbReference type="GO" id="GO:0003677">
    <property type="term" value="F:DNA binding"/>
    <property type="evidence" value="ECO:0007669"/>
    <property type="project" value="UniProtKB-UniRule"/>
</dbReference>
<gene>
    <name evidence="4" type="ORF">BH719_04990</name>
</gene>
<dbReference type="PROSITE" id="PS50977">
    <property type="entry name" value="HTH_TETR_2"/>
    <property type="match status" value="1"/>
</dbReference>
<dbReference type="Proteomes" id="UP000095214">
    <property type="component" value="Chromosome"/>
</dbReference>
<protein>
    <submittedName>
        <fullName evidence="4">TetR family transcriptional regulator</fullName>
    </submittedName>
</protein>
<dbReference type="OrthoDB" id="3173376at2"/>
<feature type="domain" description="HTH tetR-type" evidence="3">
    <location>
        <begin position="18"/>
        <end position="78"/>
    </location>
</feature>
<evidence type="ECO:0000313" key="4">
    <source>
        <dbReference type="EMBL" id="AOS47297.1"/>
    </source>
</evidence>
<dbReference type="EMBL" id="CP017298">
    <property type="protein sequence ID" value="AOS47297.1"/>
    <property type="molecule type" value="Genomic_DNA"/>
</dbReference>
<evidence type="ECO:0000259" key="3">
    <source>
        <dbReference type="PROSITE" id="PS50977"/>
    </source>
</evidence>
<proteinExistence type="predicted"/>
<dbReference type="Gene3D" id="1.10.357.10">
    <property type="entry name" value="Tetracycline Repressor, domain 2"/>
    <property type="match status" value="1"/>
</dbReference>
<sequence length="245" mass="26077">MARHGSGAGRGRESYHAGLTPEAVVEEALGMSHGTGIQGWSMRDLAARLGVSASVVHHHVGNREALTARVVGRVLDLVGLPTEAMEWREWFRRALLPARPVLSAYPGTARWLLMHSAALPELGPVVDSGIASVQRAGFGGNSALVFACVVNAAMMSIATADDRALHGDQVPADHALLMEGLSEAAAASPGIALLSADMIAQFAGTPRERDIAFDRYYRFVVEAMMDGLELRLLGTVHRPPNSQVL</sequence>
<accession>A0A1D8B2D4</accession>
<feature type="DNA-binding region" description="H-T-H motif" evidence="2">
    <location>
        <begin position="41"/>
        <end position="60"/>
    </location>
</feature>
<dbReference type="RefSeq" id="WP_009743672.1">
    <property type="nucleotide sequence ID" value="NZ_CP017298.1"/>
</dbReference>
<dbReference type="SUPFAM" id="SSF46689">
    <property type="entry name" value="Homeodomain-like"/>
    <property type="match status" value="1"/>
</dbReference>
<organism evidence="4 5">
    <name type="scientific">Pauljensenia hongkongensis</name>
    <dbReference type="NCBI Taxonomy" id="178339"/>
    <lineage>
        <taxon>Bacteria</taxon>
        <taxon>Bacillati</taxon>
        <taxon>Actinomycetota</taxon>
        <taxon>Actinomycetes</taxon>
        <taxon>Actinomycetales</taxon>
        <taxon>Actinomycetaceae</taxon>
        <taxon>Pauljensenia</taxon>
    </lineage>
</organism>
<keyword evidence="5" id="KW-1185">Reference proteome</keyword>
<evidence type="ECO:0000313" key="5">
    <source>
        <dbReference type="Proteomes" id="UP000095214"/>
    </source>
</evidence>
<dbReference type="STRING" id="178339.BH719_04990"/>
<dbReference type="InterPro" id="IPR001647">
    <property type="entry name" value="HTH_TetR"/>
</dbReference>
<evidence type="ECO:0000256" key="1">
    <source>
        <dbReference type="ARBA" id="ARBA00023125"/>
    </source>
</evidence>
<evidence type="ECO:0000256" key="2">
    <source>
        <dbReference type="PROSITE-ProRule" id="PRU00335"/>
    </source>
</evidence>
<dbReference type="KEGG" id="phon:BH719_04990"/>
<dbReference type="SUPFAM" id="SSF48498">
    <property type="entry name" value="Tetracyclin repressor-like, C-terminal domain"/>
    <property type="match status" value="1"/>
</dbReference>
<keyword evidence="1 2" id="KW-0238">DNA-binding</keyword>
<name>A0A1D8B2D4_9ACTO</name>
<dbReference type="AlphaFoldDB" id="A0A1D8B2D4"/>
<reference evidence="4 5" key="1">
    <citation type="submission" date="2016-09" db="EMBL/GenBank/DDBJ databases">
        <title>Complete genome sequence of Actinomyces hongkongensis HKU8.</title>
        <authorList>
            <person name="Gao Y.-X."/>
            <person name="Zhou Y.-Y."/>
            <person name="Xie Y."/>
            <person name="Wang M."/>
            <person name="Wang S.-J."/>
            <person name="Shen S.-G."/>
        </authorList>
    </citation>
    <scope>NUCLEOTIDE SEQUENCE [LARGE SCALE GENOMIC DNA]</scope>
    <source>
        <strain evidence="4 5">HKU8</strain>
    </source>
</reference>
<dbReference type="InterPro" id="IPR036271">
    <property type="entry name" value="Tet_transcr_reg_TetR-rel_C_sf"/>
</dbReference>